<evidence type="ECO:0000313" key="1">
    <source>
        <dbReference type="EMBL" id="MFD1067157.1"/>
    </source>
</evidence>
<sequence>MSKLTKLLKSRMVKEGIRQAQKHAVPVIKKEIAKRKGTFKK</sequence>
<name>A0ABW3NHQ7_9BACI</name>
<accession>A0ABW3NHQ7</accession>
<protein>
    <submittedName>
        <fullName evidence="1">Uncharacterized protein</fullName>
    </submittedName>
</protein>
<proteinExistence type="predicted"/>
<dbReference type="EMBL" id="JBHTKK010000018">
    <property type="protein sequence ID" value="MFD1067157.1"/>
    <property type="molecule type" value="Genomic_DNA"/>
</dbReference>
<evidence type="ECO:0000313" key="2">
    <source>
        <dbReference type="Proteomes" id="UP001597041"/>
    </source>
</evidence>
<comment type="caution">
    <text evidence="1">The sequence shown here is derived from an EMBL/GenBank/DDBJ whole genome shotgun (WGS) entry which is preliminary data.</text>
</comment>
<reference evidence="2" key="1">
    <citation type="journal article" date="2019" name="Int. J. Syst. Evol. Microbiol.">
        <title>The Global Catalogue of Microorganisms (GCM) 10K type strain sequencing project: providing services to taxonomists for standard genome sequencing and annotation.</title>
        <authorList>
            <consortium name="The Broad Institute Genomics Platform"/>
            <consortium name="The Broad Institute Genome Sequencing Center for Infectious Disease"/>
            <person name="Wu L."/>
            <person name="Ma J."/>
        </authorList>
    </citation>
    <scope>NUCLEOTIDE SEQUENCE [LARGE SCALE GENOMIC DNA]</scope>
    <source>
        <strain evidence="2">CCUG 56608</strain>
    </source>
</reference>
<organism evidence="1 2">
    <name type="scientific">Oceanobacillus locisalsi</name>
    <dbReference type="NCBI Taxonomy" id="546107"/>
    <lineage>
        <taxon>Bacteria</taxon>
        <taxon>Bacillati</taxon>
        <taxon>Bacillota</taxon>
        <taxon>Bacilli</taxon>
        <taxon>Bacillales</taxon>
        <taxon>Bacillaceae</taxon>
        <taxon>Oceanobacillus</taxon>
    </lineage>
</organism>
<gene>
    <name evidence="1" type="ORF">ACFQ19_14175</name>
</gene>
<keyword evidence="2" id="KW-1185">Reference proteome</keyword>
<dbReference type="RefSeq" id="WP_379593158.1">
    <property type="nucleotide sequence ID" value="NZ_JBHTKK010000018.1"/>
</dbReference>
<dbReference type="Proteomes" id="UP001597041">
    <property type="component" value="Unassembled WGS sequence"/>
</dbReference>